<name>A0AAV5M950_9ROSI</name>
<dbReference type="EMBL" id="BPVZ01000206">
    <property type="protein sequence ID" value="GKV46295.1"/>
    <property type="molecule type" value="Genomic_DNA"/>
</dbReference>
<feature type="transmembrane region" description="Helical" evidence="1">
    <location>
        <begin position="74"/>
        <end position="92"/>
    </location>
</feature>
<sequence length="93" mass="10383">MSGSIIVCSFSDFLSLSSSVFDSSLPLFHDLRDNEQIAGWLHHASETFTDKISDLIQNVQGKDTLVSHCTQSQVLLSLLLLLGFNIFFYLCLI</sequence>
<proteinExistence type="predicted"/>
<evidence type="ECO:0000256" key="1">
    <source>
        <dbReference type="SAM" id="Phobius"/>
    </source>
</evidence>
<reference evidence="2 3" key="1">
    <citation type="journal article" date="2021" name="Commun. Biol.">
        <title>The genome of Shorea leprosula (Dipterocarpaceae) highlights the ecological relevance of drought in aseasonal tropical rainforests.</title>
        <authorList>
            <person name="Ng K.K.S."/>
            <person name="Kobayashi M.J."/>
            <person name="Fawcett J.A."/>
            <person name="Hatakeyama M."/>
            <person name="Paape T."/>
            <person name="Ng C.H."/>
            <person name="Ang C.C."/>
            <person name="Tnah L.H."/>
            <person name="Lee C.T."/>
            <person name="Nishiyama T."/>
            <person name="Sese J."/>
            <person name="O'Brien M.J."/>
            <person name="Copetti D."/>
            <person name="Mohd Noor M.I."/>
            <person name="Ong R.C."/>
            <person name="Putra M."/>
            <person name="Sireger I.Z."/>
            <person name="Indrioko S."/>
            <person name="Kosugi Y."/>
            <person name="Izuno A."/>
            <person name="Isagi Y."/>
            <person name="Lee S.L."/>
            <person name="Shimizu K.K."/>
        </authorList>
    </citation>
    <scope>NUCLEOTIDE SEQUENCE [LARGE SCALE GENOMIC DNA]</scope>
    <source>
        <strain evidence="2">214</strain>
    </source>
</reference>
<gene>
    <name evidence="2" type="ORF">SLEP1_g53287</name>
</gene>
<evidence type="ECO:0000313" key="2">
    <source>
        <dbReference type="EMBL" id="GKV46295.1"/>
    </source>
</evidence>
<accession>A0AAV5M950</accession>
<keyword evidence="1" id="KW-0472">Membrane</keyword>
<keyword evidence="3" id="KW-1185">Reference proteome</keyword>
<organism evidence="2 3">
    <name type="scientific">Rubroshorea leprosula</name>
    <dbReference type="NCBI Taxonomy" id="152421"/>
    <lineage>
        <taxon>Eukaryota</taxon>
        <taxon>Viridiplantae</taxon>
        <taxon>Streptophyta</taxon>
        <taxon>Embryophyta</taxon>
        <taxon>Tracheophyta</taxon>
        <taxon>Spermatophyta</taxon>
        <taxon>Magnoliopsida</taxon>
        <taxon>eudicotyledons</taxon>
        <taxon>Gunneridae</taxon>
        <taxon>Pentapetalae</taxon>
        <taxon>rosids</taxon>
        <taxon>malvids</taxon>
        <taxon>Malvales</taxon>
        <taxon>Dipterocarpaceae</taxon>
        <taxon>Rubroshorea</taxon>
    </lineage>
</organism>
<keyword evidence="1" id="KW-1133">Transmembrane helix</keyword>
<comment type="caution">
    <text evidence="2">The sequence shown here is derived from an EMBL/GenBank/DDBJ whole genome shotgun (WGS) entry which is preliminary data.</text>
</comment>
<dbReference type="Proteomes" id="UP001054252">
    <property type="component" value="Unassembled WGS sequence"/>
</dbReference>
<keyword evidence="1" id="KW-0812">Transmembrane</keyword>
<protein>
    <submittedName>
        <fullName evidence="2">Uncharacterized protein</fullName>
    </submittedName>
</protein>
<evidence type="ECO:0000313" key="3">
    <source>
        <dbReference type="Proteomes" id="UP001054252"/>
    </source>
</evidence>
<dbReference type="AlphaFoldDB" id="A0AAV5M950"/>